<keyword evidence="2" id="KW-1185">Reference proteome</keyword>
<accession>B0C729</accession>
<evidence type="ECO:0000313" key="1">
    <source>
        <dbReference type="EMBL" id="ABW28868.1"/>
    </source>
</evidence>
<organism evidence="1 2">
    <name type="scientific">Acaryochloris marina (strain MBIC 11017)</name>
    <dbReference type="NCBI Taxonomy" id="329726"/>
    <lineage>
        <taxon>Bacteria</taxon>
        <taxon>Bacillati</taxon>
        <taxon>Cyanobacteriota</taxon>
        <taxon>Cyanophyceae</taxon>
        <taxon>Acaryochloridales</taxon>
        <taxon>Acaryochloridaceae</taxon>
        <taxon>Acaryochloris</taxon>
    </lineage>
</organism>
<dbReference type="KEGG" id="amr:AM1_3883"/>
<reference evidence="1 2" key="1">
    <citation type="journal article" date="2008" name="Proc. Natl. Acad. Sci. U.S.A.">
        <title>Niche adaptation and genome expansion in the chlorophyll d-producing cyanobacterium Acaryochloris marina.</title>
        <authorList>
            <person name="Swingley W.D."/>
            <person name="Chen M."/>
            <person name="Cheung P.C."/>
            <person name="Conrad A.L."/>
            <person name="Dejesa L.C."/>
            <person name="Hao J."/>
            <person name="Honchak B.M."/>
            <person name="Karbach L.E."/>
            <person name="Kurdoglu A."/>
            <person name="Lahiri S."/>
            <person name="Mastrian S.D."/>
            <person name="Miyashita H."/>
            <person name="Page L."/>
            <person name="Ramakrishna P."/>
            <person name="Satoh S."/>
            <person name="Sattley W.M."/>
            <person name="Shimada Y."/>
            <person name="Taylor H.L."/>
            <person name="Tomo T."/>
            <person name="Tsuchiya T."/>
            <person name="Wang Z.T."/>
            <person name="Raymond J."/>
            <person name="Mimuro M."/>
            <person name="Blankenship R.E."/>
            <person name="Touchman J.W."/>
        </authorList>
    </citation>
    <scope>NUCLEOTIDE SEQUENCE [LARGE SCALE GENOMIC DNA]</scope>
    <source>
        <strain evidence="2">MBIC 11017</strain>
    </source>
</reference>
<dbReference type="Proteomes" id="UP000000268">
    <property type="component" value="Chromosome"/>
</dbReference>
<evidence type="ECO:0008006" key="3">
    <source>
        <dbReference type="Google" id="ProtNLM"/>
    </source>
</evidence>
<gene>
    <name evidence="1" type="ordered locus">AM1_3883</name>
</gene>
<protein>
    <recommendedName>
        <fullName evidence="3">Translation initiation factor IF-2</fullName>
    </recommendedName>
</protein>
<dbReference type="HOGENOM" id="CLU_201052_0_0_3"/>
<name>B0C729_ACAM1</name>
<sequence>MIMGFADLSISEIAEDYHLSIEEVCTLCDRLGVAYKAPHTRLALEDVKALILEILANQENT</sequence>
<evidence type="ECO:0000313" key="2">
    <source>
        <dbReference type="Proteomes" id="UP000000268"/>
    </source>
</evidence>
<proteinExistence type="predicted"/>
<dbReference type="AlphaFoldDB" id="B0C729"/>
<dbReference type="EMBL" id="CP000828">
    <property type="protein sequence ID" value="ABW28868.1"/>
    <property type="molecule type" value="Genomic_DNA"/>
</dbReference>
<dbReference type="eggNOG" id="ENOG5032YPY">
    <property type="taxonomic scope" value="Bacteria"/>
</dbReference>
<dbReference type="STRING" id="329726.AM1_3883"/>